<feature type="transmembrane region" description="Helical" evidence="1">
    <location>
        <begin position="39"/>
        <end position="57"/>
    </location>
</feature>
<dbReference type="Proteomes" id="UP001597418">
    <property type="component" value="Unassembled WGS sequence"/>
</dbReference>
<feature type="transmembrane region" description="Helical" evidence="1">
    <location>
        <begin position="16"/>
        <end position="33"/>
    </location>
</feature>
<dbReference type="EMBL" id="JBHUMB010000006">
    <property type="protein sequence ID" value="MFD2742941.1"/>
    <property type="molecule type" value="Genomic_DNA"/>
</dbReference>
<keyword evidence="1" id="KW-0812">Transmembrane</keyword>
<protein>
    <recommendedName>
        <fullName evidence="4">PH domain-containing protein</fullName>
    </recommendedName>
</protein>
<dbReference type="RefSeq" id="WP_066754569.1">
    <property type="nucleotide sequence ID" value="NZ_JBHUMB010000006.1"/>
</dbReference>
<gene>
    <name evidence="2" type="ORF">ACFSQ6_05980</name>
</gene>
<accession>A0ABW5UDE1</accession>
<evidence type="ECO:0000256" key="1">
    <source>
        <dbReference type="SAM" id="Phobius"/>
    </source>
</evidence>
<evidence type="ECO:0008006" key="4">
    <source>
        <dbReference type="Google" id="ProtNLM"/>
    </source>
</evidence>
<sequence length="145" mass="16494">MNETTFVIHTLHRGRFIQILLGSLFVVGIGASYSHIGEIPKIIALLVCLPVLLFLSVKWSQQPSTWSTTPGVLRVVKGDNTWEFNLQDITYIQNHMRSGGNLLAIHQKKKFQPTRFWRNKLFQSVDDLTEMLRHLEGLGVPITLA</sequence>
<organism evidence="2 3">
    <name type="scientific">Sphingobacterium populi</name>
    <dbReference type="NCBI Taxonomy" id="1812824"/>
    <lineage>
        <taxon>Bacteria</taxon>
        <taxon>Pseudomonadati</taxon>
        <taxon>Bacteroidota</taxon>
        <taxon>Sphingobacteriia</taxon>
        <taxon>Sphingobacteriales</taxon>
        <taxon>Sphingobacteriaceae</taxon>
        <taxon>Sphingobacterium</taxon>
    </lineage>
</organism>
<name>A0ABW5UDE1_9SPHI</name>
<comment type="caution">
    <text evidence="2">The sequence shown here is derived from an EMBL/GenBank/DDBJ whole genome shotgun (WGS) entry which is preliminary data.</text>
</comment>
<keyword evidence="1" id="KW-0472">Membrane</keyword>
<evidence type="ECO:0000313" key="2">
    <source>
        <dbReference type="EMBL" id="MFD2742941.1"/>
    </source>
</evidence>
<proteinExistence type="predicted"/>
<keyword evidence="1" id="KW-1133">Transmembrane helix</keyword>
<evidence type="ECO:0000313" key="3">
    <source>
        <dbReference type="Proteomes" id="UP001597418"/>
    </source>
</evidence>
<keyword evidence="3" id="KW-1185">Reference proteome</keyword>
<reference evidence="3" key="1">
    <citation type="journal article" date="2019" name="Int. J. Syst. Evol. Microbiol.">
        <title>The Global Catalogue of Microorganisms (GCM) 10K type strain sequencing project: providing services to taxonomists for standard genome sequencing and annotation.</title>
        <authorList>
            <consortium name="The Broad Institute Genomics Platform"/>
            <consortium name="The Broad Institute Genome Sequencing Center for Infectious Disease"/>
            <person name="Wu L."/>
            <person name="Ma J."/>
        </authorList>
    </citation>
    <scope>NUCLEOTIDE SEQUENCE [LARGE SCALE GENOMIC DNA]</scope>
    <source>
        <strain evidence="3">KCTC 42247</strain>
    </source>
</reference>